<reference evidence="13 14" key="1">
    <citation type="journal article" date="2011" name="J. Gen. Appl. Microbiol.">
        <title>Draft genome sequencing of the enigmatic basidiomycete Mixia osmundae.</title>
        <authorList>
            <person name="Nishida H."/>
            <person name="Nagatsuka Y."/>
            <person name="Sugiyama J."/>
        </authorList>
    </citation>
    <scope>NUCLEOTIDE SEQUENCE [LARGE SCALE GENOMIC DNA]</scope>
    <source>
        <strain evidence="14">CBS 9802 / IAM 14324 / JCM 22182 / KY 12970</strain>
    </source>
</reference>
<evidence type="ECO:0000256" key="8">
    <source>
        <dbReference type="ARBA" id="ARBA00022807"/>
    </source>
</evidence>
<sequence>MRRQQIVQAQTQDAGQDELQYVEEGEAPQPGPSALVQLPEEDGGVMELDNVSVRDHQAFAERHLSDMNQEVEDFKVFTWNLVDYRRQSKRLVSPEFECGGHKWNILLFPMGNSTGQANDMVSVYLNYGDPKHAKEGWHVCAQFALAISNPNDPTVFIQSQAHHRFNNEEQDWGFTRFVELRKLFTPADGRPRPVIENDETEITAFVRVLKDPTGVLWHNFHNYDSKKETGYVGLKNQGATCYMNSLLQSLFLTSYYRKAVYQIPTDGDTLDSVPLALQRVFYLLQTSDQPVSTTELTKSFGWKGFDSFLQHDVQEFNRVLQDKLEGKMKGTSADGAIKTLFAGKMRSYIKCINVDYESSRSEDFYDIQLNVKGMRNVEESFRNYIAEEIMEGENKYHAEGFGLQDAKMGVIFQTLPPVLHLQLKRFEYDMMRDVNVKINDRYEFPFEIDLAPYLDKDVDTSESYVYNLHGVLVHSGDVHGGHYFTLIKPNPEARWLRFDDDRVVHVTDREVLEDNFGGEILNGLDHNGARIPPAKNATKRFTNAYMLVYVRATMARQILATVTEQDTPTHLRTRLETERKEADAKRREREEQHLYLTAKIITNETFGEHSNFDLATFEDRAVPPTDLPTFRVLKTRPFVEFKEQVLKELEVPPGDVRLWVLVNRQNKTVRPDAPVPENDPTYTVDAVRDRMASRQYDLKLYLEHSPPGELKKWHDMYPGETPIMIFVKHFDYEQQTLKGVGHFYVHRQLRVADLVTMINQRMGYSPDTALKVYEEIKPTMIELMKPKATFLQSEIQDGDIVCYQIDRVHAPEGPTDKPRLYANPIQFYDYFQHRVLLHFRPRLDSVAEAKAPEFDLVLSKTASYEAMTQQVGAHLNHDPAKLRFTSANQQGLPKAIIRRQQHATVADFVLPNMQQNAGQNLLFYELLDISLVELETKKNIKITWMGAHNKEESTHVFLMPKTSSILDMTEQLKTLAKISDEVKKIRIFEVLGGRKQKVFASGEIIREIHDGTELYAEEVPQDEREARDGEDKVVTVFHFAKEPSRTHGVPFRFVLRPHEKFGDTKKRLQVRMGTNEKEFARMKFSLIQPSTYTKPSYVADEDVLRDHKWQDDDFLGVDHIDRTTKRVGERAVVIR</sequence>
<dbReference type="Proteomes" id="UP000009131">
    <property type="component" value="Unassembled WGS sequence"/>
</dbReference>
<feature type="region of interest" description="Disordered" evidence="10">
    <location>
        <begin position="569"/>
        <end position="588"/>
    </location>
</feature>
<evidence type="ECO:0000256" key="9">
    <source>
        <dbReference type="ARBA" id="ARBA00023242"/>
    </source>
</evidence>
<dbReference type="PROSITE" id="PS50235">
    <property type="entry name" value="USP_3"/>
    <property type="match status" value="1"/>
</dbReference>
<dbReference type="GO" id="GO:0031647">
    <property type="term" value="P:regulation of protein stability"/>
    <property type="evidence" value="ECO:0007669"/>
    <property type="project" value="TreeGrafter"/>
</dbReference>
<comment type="similarity">
    <text evidence="3">Belongs to the peptidase C19 family.</text>
</comment>
<name>G7EAP6_MIXOS</name>
<dbReference type="InterPro" id="IPR024729">
    <property type="entry name" value="USP7_ICP0-binding_dom"/>
</dbReference>
<dbReference type="GO" id="GO:0004843">
    <property type="term" value="F:cysteine-type deubiquitinase activity"/>
    <property type="evidence" value="ECO:0007669"/>
    <property type="project" value="UniProtKB-EC"/>
</dbReference>
<dbReference type="Gene3D" id="2.60.210.10">
    <property type="entry name" value="Apoptosis, Tumor Necrosis Factor Receptor Associated Protein 2, Chain A"/>
    <property type="match status" value="1"/>
</dbReference>
<dbReference type="PROSITE" id="PS00973">
    <property type="entry name" value="USP_2"/>
    <property type="match status" value="1"/>
</dbReference>
<dbReference type="EMBL" id="BABT02000243">
    <property type="protein sequence ID" value="GAA99906.1"/>
    <property type="molecule type" value="Genomic_DNA"/>
</dbReference>
<dbReference type="Pfam" id="PF00443">
    <property type="entry name" value="UCH"/>
    <property type="match status" value="1"/>
</dbReference>
<dbReference type="InterPro" id="IPR002083">
    <property type="entry name" value="MATH/TRAF_dom"/>
</dbReference>
<evidence type="ECO:0000256" key="10">
    <source>
        <dbReference type="SAM" id="MobiDB-lite"/>
    </source>
</evidence>
<dbReference type="Gene3D" id="3.90.70.10">
    <property type="entry name" value="Cysteine proteinases"/>
    <property type="match status" value="1"/>
</dbReference>
<dbReference type="PROSITE" id="PS50144">
    <property type="entry name" value="MATH"/>
    <property type="match status" value="1"/>
</dbReference>
<evidence type="ECO:0000259" key="12">
    <source>
        <dbReference type="PROSITE" id="PS50235"/>
    </source>
</evidence>
<dbReference type="InterPro" id="IPR038765">
    <property type="entry name" value="Papain-like_cys_pep_sf"/>
</dbReference>
<dbReference type="OrthoDB" id="289038at2759"/>
<reference evidence="13 14" key="2">
    <citation type="journal article" date="2012" name="Open Biol.">
        <title>Characteristics of nucleosomes and linker DNA regions on the genome of the basidiomycete Mixia osmundae revealed by mono- and dinucleosome mapping.</title>
        <authorList>
            <person name="Nishida H."/>
            <person name="Kondo S."/>
            <person name="Matsumoto T."/>
            <person name="Suzuki Y."/>
            <person name="Yoshikawa H."/>
            <person name="Taylor T.D."/>
            <person name="Sugiyama J."/>
        </authorList>
    </citation>
    <scope>NUCLEOTIDE SEQUENCE [LARGE SCALE GENOMIC DNA]</scope>
    <source>
        <strain evidence="14">CBS 9802 / IAM 14324 / JCM 22182 / KY 12970</strain>
    </source>
</reference>
<keyword evidence="7" id="KW-0378">Hydrolase</keyword>
<keyword evidence="6" id="KW-0833">Ubl conjugation pathway</keyword>
<dbReference type="CDD" id="cd02659">
    <property type="entry name" value="peptidase_C19C"/>
    <property type="match status" value="1"/>
</dbReference>
<keyword evidence="5" id="KW-0645">Protease</keyword>
<dbReference type="STRING" id="764103.G7EAP6"/>
<evidence type="ECO:0000256" key="2">
    <source>
        <dbReference type="ARBA" id="ARBA00004123"/>
    </source>
</evidence>
<dbReference type="SUPFAM" id="SSF49599">
    <property type="entry name" value="TRAF domain-like"/>
    <property type="match status" value="1"/>
</dbReference>
<dbReference type="GO" id="GO:0005634">
    <property type="term" value="C:nucleus"/>
    <property type="evidence" value="ECO:0007669"/>
    <property type="project" value="UniProtKB-SubCell"/>
</dbReference>
<dbReference type="InterPro" id="IPR008974">
    <property type="entry name" value="TRAF-like"/>
</dbReference>
<dbReference type="Pfam" id="PF12436">
    <property type="entry name" value="USP7_ICP0_bdg"/>
    <property type="match status" value="1"/>
</dbReference>
<dbReference type="GO" id="GO:0005829">
    <property type="term" value="C:cytosol"/>
    <property type="evidence" value="ECO:0007669"/>
    <property type="project" value="TreeGrafter"/>
</dbReference>
<dbReference type="PROSITE" id="PS00972">
    <property type="entry name" value="USP_1"/>
    <property type="match status" value="1"/>
</dbReference>
<dbReference type="InParanoid" id="G7EAP6"/>
<keyword evidence="8" id="KW-0788">Thiol protease</keyword>
<comment type="caution">
    <text evidence="13">The sequence shown here is derived from an EMBL/GenBank/DDBJ whole genome shotgun (WGS) entry which is preliminary data.</text>
</comment>
<evidence type="ECO:0000313" key="14">
    <source>
        <dbReference type="Proteomes" id="UP000009131"/>
    </source>
</evidence>
<organism evidence="13 14">
    <name type="scientific">Mixia osmundae (strain CBS 9802 / IAM 14324 / JCM 22182 / KY 12970)</name>
    <dbReference type="NCBI Taxonomy" id="764103"/>
    <lineage>
        <taxon>Eukaryota</taxon>
        <taxon>Fungi</taxon>
        <taxon>Dikarya</taxon>
        <taxon>Basidiomycota</taxon>
        <taxon>Pucciniomycotina</taxon>
        <taxon>Mixiomycetes</taxon>
        <taxon>Mixiales</taxon>
        <taxon>Mixiaceae</taxon>
        <taxon>Mixia</taxon>
    </lineage>
</organism>
<dbReference type="MEROPS" id="C19.A59"/>
<evidence type="ECO:0000256" key="7">
    <source>
        <dbReference type="ARBA" id="ARBA00022801"/>
    </source>
</evidence>
<dbReference type="InterPro" id="IPR028889">
    <property type="entry name" value="USP"/>
</dbReference>
<comment type="subcellular location">
    <subcellularLocation>
        <location evidence="2">Nucleus</location>
    </subcellularLocation>
</comment>
<evidence type="ECO:0000256" key="3">
    <source>
        <dbReference type="ARBA" id="ARBA00009085"/>
    </source>
</evidence>
<dbReference type="InterPro" id="IPR018200">
    <property type="entry name" value="USP_CS"/>
</dbReference>
<dbReference type="FunFam" id="2.60.210.10:FF:000011">
    <property type="entry name" value="Ubiquitin carboxyl-terminal hydrolase 7"/>
    <property type="match status" value="1"/>
</dbReference>
<dbReference type="InterPro" id="IPR050164">
    <property type="entry name" value="Peptidase_C19"/>
</dbReference>
<dbReference type="Pfam" id="PF22486">
    <property type="entry name" value="MATH_2"/>
    <property type="match status" value="1"/>
</dbReference>
<dbReference type="SUPFAM" id="SSF54001">
    <property type="entry name" value="Cysteine proteinases"/>
    <property type="match status" value="1"/>
</dbReference>
<evidence type="ECO:0000313" key="13">
    <source>
        <dbReference type="EMBL" id="GAA99906.1"/>
    </source>
</evidence>
<feature type="domain" description="USP" evidence="12">
    <location>
        <begin position="232"/>
        <end position="552"/>
    </location>
</feature>
<comment type="catalytic activity">
    <reaction evidence="1">
        <text>Thiol-dependent hydrolysis of ester, thioester, amide, peptide and isopeptide bonds formed by the C-terminal Gly of ubiquitin (a 76-residue protein attached to proteins as an intracellular targeting signal).</text>
        <dbReference type="EC" id="3.4.19.12"/>
    </reaction>
</comment>
<evidence type="ECO:0000256" key="1">
    <source>
        <dbReference type="ARBA" id="ARBA00000707"/>
    </source>
</evidence>
<evidence type="ECO:0000256" key="4">
    <source>
        <dbReference type="ARBA" id="ARBA00012759"/>
    </source>
</evidence>
<dbReference type="PANTHER" id="PTHR24006">
    <property type="entry name" value="UBIQUITIN CARBOXYL-TERMINAL HYDROLASE"/>
    <property type="match status" value="1"/>
</dbReference>
<evidence type="ECO:0000256" key="6">
    <source>
        <dbReference type="ARBA" id="ARBA00022786"/>
    </source>
</evidence>
<keyword evidence="14" id="KW-1185">Reference proteome</keyword>
<dbReference type="GO" id="GO:0140492">
    <property type="term" value="F:metal-dependent deubiquitinase activity"/>
    <property type="evidence" value="ECO:0007669"/>
    <property type="project" value="UniProtKB-ARBA"/>
</dbReference>
<proteinExistence type="inferred from homology"/>
<dbReference type="AlphaFoldDB" id="G7EAP6"/>
<evidence type="ECO:0000256" key="5">
    <source>
        <dbReference type="ARBA" id="ARBA00022670"/>
    </source>
</evidence>
<dbReference type="GO" id="GO:0006508">
    <property type="term" value="P:proteolysis"/>
    <property type="evidence" value="ECO:0007669"/>
    <property type="project" value="UniProtKB-KW"/>
</dbReference>
<gene>
    <name evidence="13" type="primary">Mo06609</name>
    <name evidence="13" type="ORF">E5Q_06609</name>
</gene>
<dbReference type="HOGENOM" id="CLU_003532_2_1_1"/>
<dbReference type="GO" id="GO:0016579">
    <property type="term" value="P:protein deubiquitination"/>
    <property type="evidence" value="ECO:0007669"/>
    <property type="project" value="InterPro"/>
</dbReference>
<evidence type="ECO:0000259" key="11">
    <source>
        <dbReference type="PROSITE" id="PS50144"/>
    </source>
</evidence>
<dbReference type="InterPro" id="IPR001394">
    <property type="entry name" value="Peptidase_C19_UCH"/>
</dbReference>
<dbReference type="InterPro" id="IPR029346">
    <property type="entry name" value="USP_C"/>
</dbReference>
<feature type="domain" description="MATH" evidence="11">
    <location>
        <begin position="74"/>
        <end position="206"/>
    </location>
</feature>
<accession>G7EAP6</accession>
<dbReference type="Gene3D" id="3.10.20.90">
    <property type="entry name" value="Phosphatidylinositol 3-kinase Catalytic Subunit, Chain A, domain 1"/>
    <property type="match status" value="2"/>
</dbReference>
<dbReference type="eggNOG" id="KOG1863">
    <property type="taxonomic scope" value="Eukaryota"/>
</dbReference>
<dbReference type="EC" id="3.4.19.12" evidence="4"/>
<keyword evidence="9" id="KW-0539">Nucleus</keyword>
<dbReference type="SMART" id="SM00061">
    <property type="entry name" value="MATH"/>
    <property type="match status" value="1"/>
</dbReference>
<dbReference type="PANTHER" id="PTHR24006:SF644">
    <property type="entry name" value="UBIQUITIN CARBOXYL-TERMINAL HYDROLASE 7"/>
    <property type="match status" value="1"/>
</dbReference>
<dbReference type="FunCoup" id="G7EAP6">
    <property type="interactions" value="1032"/>
</dbReference>
<dbReference type="Pfam" id="PF14533">
    <property type="entry name" value="USP7_C2"/>
    <property type="match status" value="1"/>
</dbReference>
<protein>
    <recommendedName>
        <fullName evidence="4">ubiquitinyl hydrolase 1</fullName>
        <ecNumber evidence="4">3.4.19.12</ecNumber>
    </recommendedName>
</protein>
<dbReference type="FunFam" id="3.90.70.10:FF:000005">
    <property type="entry name" value="Ubiquitin carboxyl-terminal hydrolase 7"/>
    <property type="match status" value="1"/>
</dbReference>